<feature type="transmembrane region" description="Helical" evidence="12">
    <location>
        <begin position="12"/>
        <end position="32"/>
    </location>
</feature>
<dbReference type="GeneID" id="34527407"/>
<dbReference type="PANTHER" id="PTHR12980">
    <property type="entry name" value="UBIQUINOL-CYTOCHROME C REDUCTASE COMPLEX, SUBUNIT X"/>
    <property type="match status" value="1"/>
</dbReference>
<dbReference type="EMBL" id="HE978321">
    <property type="protein sequence ID" value="CCK71675.1"/>
    <property type="molecule type" value="Genomic_DNA"/>
</dbReference>
<dbReference type="SUPFAM" id="SSF81514">
    <property type="entry name" value="Subunit X (non-heme 7 kDa protein) of cytochrome bc1 complex (Ubiquinol-cytochrome c reductase)"/>
    <property type="match status" value="1"/>
</dbReference>
<evidence type="ECO:0000256" key="6">
    <source>
        <dbReference type="ARBA" id="ARBA00022792"/>
    </source>
</evidence>
<dbReference type="KEGG" id="kng:KNAG_0H02600"/>
<evidence type="ECO:0000256" key="7">
    <source>
        <dbReference type="ARBA" id="ARBA00022982"/>
    </source>
</evidence>
<gene>
    <name evidence="13" type="primary">KNAG0H02600</name>
    <name evidence="13" type="ordered locus">KNAG_0H02600</name>
</gene>
<dbReference type="InterPro" id="IPR036656">
    <property type="entry name" value="QCR9_sf"/>
</dbReference>
<evidence type="ECO:0000313" key="13">
    <source>
        <dbReference type="EMBL" id="CCK71675.1"/>
    </source>
</evidence>
<evidence type="ECO:0000256" key="2">
    <source>
        <dbReference type="ARBA" id="ARBA00007856"/>
    </source>
</evidence>
<keyword evidence="9 12" id="KW-0496">Mitochondrion</keyword>
<keyword evidence="14" id="KW-1185">Reference proteome</keyword>
<dbReference type="RefSeq" id="XP_022465920.1">
    <property type="nucleotide sequence ID" value="XM_022609533.1"/>
</dbReference>
<dbReference type="OrthoDB" id="44067at2759"/>
<dbReference type="OMA" id="IKHKYEV"/>
<keyword evidence="10 12" id="KW-0472">Membrane</keyword>
<reference evidence="14" key="2">
    <citation type="submission" date="2012-08" db="EMBL/GenBank/DDBJ databases">
        <title>Genome sequence of Kazachstania naganishii.</title>
        <authorList>
            <person name="Gordon J.L."/>
            <person name="Armisen D."/>
            <person name="Proux-Wera E."/>
            <person name="OhEigeartaigh S.S."/>
            <person name="Byrne K.P."/>
            <person name="Wolfe K.H."/>
        </authorList>
    </citation>
    <scope>NUCLEOTIDE SEQUENCE [LARGE SCALE GENOMIC DNA]</scope>
    <source>
        <strain evidence="14">ATCC MYA-139 / BCRC 22969 / CBS 8797 / CCRC 22969 / KCTC 17520 / NBRC 10181 / NCYC 3082</strain>
    </source>
</reference>
<dbReference type="FunFam" id="1.20.5.260:FF:000001">
    <property type="entry name" value="Cytochrome b-c1 complex subunit 9"/>
    <property type="match status" value="1"/>
</dbReference>
<evidence type="ECO:0000256" key="11">
    <source>
        <dbReference type="ARBA" id="ARBA00044247"/>
    </source>
</evidence>
<evidence type="ECO:0000256" key="4">
    <source>
        <dbReference type="ARBA" id="ARBA00022660"/>
    </source>
</evidence>
<reference evidence="13 14" key="1">
    <citation type="journal article" date="2011" name="Proc. Natl. Acad. Sci. U.S.A.">
        <title>Evolutionary erosion of yeast sex chromosomes by mating-type switching accidents.</title>
        <authorList>
            <person name="Gordon J.L."/>
            <person name="Armisen D."/>
            <person name="Proux-Wera E."/>
            <person name="Oheigeartaigh S.S."/>
            <person name="Byrne K.P."/>
            <person name="Wolfe K.H."/>
        </authorList>
    </citation>
    <scope>NUCLEOTIDE SEQUENCE [LARGE SCALE GENOMIC DNA]</scope>
    <source>
        <strain evidence="14">ATCC MYA-139 / BCRC 22969 / CBS 8797 / CCRC 22969 / KCTC 17520 / NBRC 10181 / NCYC 3082</strain>
    </source>
</reference>
<evidence type="ECO:0000256" key="5">
    <source>
        <dbReference type="ARBA" id="ARBA00022692"/>
    </source>
</evidence>
<dbReference type="HOGENOM" id="CLU_171977_1_0_1"/>
<keyword evidence="3 12" id="KW-0813">Transport</keyword>
<dbReference type="GO" id="GO:0034551">
    <property type="term" value="P:mitochondrial respiratory chain complex III assembly"/>
    <property type="evidence" value="ECO:0007669"/>
    <property type="project" value="EnsemblFungi"/>
</dbReference>
<comment type="similarity">
    <text evidence="2 12">Belongs to the UQCR10/QCR9 family.</text>
</comment>
<organism evidence="13 14">
    <name type="scientific">Huiozyma naganishii (strain ATCC MYA-139 / BCRC 22969 / CBS 8797 / KCTC 17520 / NBRC 10181 / NCYC 3082 / Yp74L-3)</name>
    <name type="common">Yeast</name>
    <name type="synonym">Kazachstania naganishii</name>
    <dbReference type="NCBI Taxonomy" id="1071383"/>
    <lineage>
        <taxon>Eukaryota</taxon>
        <taxon>Fungi</taxon>
        <taxon>Dikarya</taxon>
        <taxon>Ascomycota</taxon>
        <taxon>Saccharomycotina</taxon>
        <taxon>Saccharomycetes</taxon>
        <taxon>Saccharomycetales</taxon>
        <taxon>Saccharomycetaceae</taxon>
        <taxon>Huiozyma</taxon>
    </lineage>
</organism>
<dbReference type="Proteomes" id="UP000006310">
    <property type="component" value="Chromosome 8"/>
</dbReference>
<dbReference type="InterPro" id="IPR008027">
    <property type="entry name" value="QCR9"/>
</dbReference>
<evidence type="ECO:0000256" key="12">
    <source>
        <dbReference type="RuleBase" id="RU368056"/>
    </source>
</evidence>
<sequence>MSFSSIYKVFFRRNAVFVGTVFASAFVFQAYFDSSITKWWESHNKGKLWDDVRLKLENGGDGDDDE</sequence>
<protein>
    <recommendedName>
        <fullName evidence="11 12">Complex III subunit 9</fullName>
    </recommendedName>
</protein>
<comment type="subunit">
    <text evidence="12">Component of the ubiquinol-cytochrome c oxidoreductase (cytochrome b-c1 complex, complex III, CIII), a multisubunit enzyme composed of 3 respiratory subunits cytochrome b, cytochrome c1 and Rieske protein, 2 core protein subunits, and additional low-molecular weight protein subunits.</text>
</comment>
<dbReference type="GO" id="GO:0045275">
    <property type="term" value="C:respiratory chain complex III"/>
    <property type="evidence" value="ECO:0007669"/>
    <property type="project" value="UniProtKB-UniRule"/>
</dbReference>
<evidence type="ECO:0000256" key="8">
    <source>
        <dbReference type="ARBA" id="ARBA00022989"/>
    </source>
</evidence>
<dbReference type="Pfam" id="PF05365">
    <property type="entry name" value="UCR_UQCRX_QCR9"/>
    <property type="match status" value="1"/>
</dbReference>
<comment type="function">
    <text evidence="12">Component of the ubiquinol-cytochrome c oxidoreductase, a multisubunit transmembrane complex that is part of the mitochondrial electron transport chain which drives oxidative phosphorylation. The complex plays an important role in the uptake of multiple carbon sources present in different host niches.</text>
</comment>
<evidence type="ECO:0000256" key="9">
    <source>
        <dbReference type="ARBA" id="ARBA00023128"/>
    </source>
</evidence>
<dbReference type="GO" id="GO:0005743">
    <property type="term" value="C:mitochondrial inner membrane"/>
    <property type="evidence" value="ECO:0007669"/>
    <property type="project" value="UniProtKB-SubCell"/>
</dbReference>
<comment type="subcellular location">
    <subcellularLocation>
        <location evidence="1 12">Mitochondrion inner membrane</location>
        <topology evidence="1 12">Single-pass membrane protein</topology>
    </subcellularLocation>
</comment>
<dbReference type="AlphaFoldDB" id="J7R9X1"/>
<evidence type="ECO:0000256" key="3">
    <source>
        <dbReference type="ARBA" id="ARBA00022448"/>
    </source>
</evidence>
<evidence type="ECO:0000256" key="10">
    <source>
        <dbReference type="ARBA" id="ARBA00023136"/>
    </source>
</evidence>
<dbReference type="PANTHER" id="PTHR12980:SF0">
    <property type="entry name" value="CYTOCHROME B-C1 COMPLEX SUBUNIT 9"/>
    <property type="match status" value="1"/>
</dbReference>
<dbReference type="eggNOG" id="KOG3494">
    <property type="taxonomic scope" value="Eukaryota"/>
</dbReference>
<evidence type="ECO:0000313" key="14">
    <source>
        <dbReference type="Proteomes" id="UP000006310"/>
    </source>
</evidence>
<evidence type="ECO:0000256" key="1">
    <source>
        <dbReference type="ARBA" id="ARBA00004434"/>
    </source>
</evidence>
<keyword evidence="5 12" id="KW-0812">Transmembrane</keyword>
<name>J7R9X1_HUIN7</name>
<keyword evidence="6 12" id="KW-0999">Mitochondrion inner membrane</keyword>
<keyword evidence="4 12" id="KW-0679">Respiratory chain</keyword>
<keyword evidence="7 12" id="KW-0249">Electron transport</keyword>
<dbReference type="Gene3D" id="1.20.5.260">
    <property type="entry name" value="Cytochrome b-c1 complex subunit 9"/>
    <property type="match status" value="1"/>
</dbReference>
<accession>J7R9X1</accession>
<dbReference type="GO" id="GO:0008121">
    <property type="term" value="F:quinol-cytochrome-c reductase activity"/>
    <property type="evidence" value="ECO:0007669"/>
    <property type="project" value="EnsemblFungi"/>
</dbReference>
<proteinExistence type="inferred from homology"/>
<dbReference type="GO" id="GO:0006122">
    <property type="term" value="P:mitochondrial electron transport, ubiquinol to cytochrome c"/>
    <property type="evidence" value="ECO:0007669"/>
    <property type="project" value="UniProtKB-UniRule"/>
</dbReference>
<dbReference type="STRING" id="1071383.J7R9X1"/>
<keyword evidence="8 12" id="KW-1133">Transmembrane helix</keyword>